<dbReference type="InterPro" id="IPR036663">
    <property type="entry name" value="Fumarylacetoacetase_C_sf"/>
</dbReference>
<organism evidence="4 5">
    <name type="scientific">Streptomyces malaysiensis subsp. samsunensis</name>
    <dbReference type="NCBI Taxonomy" id="459658"/>
    <lineage>
        <taxon>Bacteria</taxon>
        <taxon>Bacillati</taxon>
        <taxon>Actinomycetota</taxon>
        <taxon>Actinomycetes</taxon>
        <taxon>Kitasatosporales</taxon>
        <taxon>Streptomycetaceae</taxon>
        <taxon>Streptomyces</taxon>
        <taxon>Streptomyces violaceusniger group</taxon>
    </lineage>
</organism>
<dbReference type="AlphaFoldDB" id="A0A9X2RSS1"/>
<comment type="caution">
    <text evidence="4">The sequence shown here is derived from an EMBL/GenBank/DDBJ whole genome shotgun (WGS) entry which is preliminary data.</text>
</comment>
<dbReference type="EMBL" id="JANIIC010000006">
    <property type="protein sequence ID" value="MCQ8829048.1"/>
    <property type="molecule type" value="Genomic_DNA"/>
</dbReference>
<dbReference type="InterPro" id="IPR011234">
    <property type="entry name" value="Fumarylacetoacetase-like_C"/>
</dbReference>
<comment type="similarity">
    <text evidence="1">Belongs to the FAH family.</text>
</comment>
<dbReference type="PANTHER" id="PTHR42796">
    <property type="entry name" value="FUMARYLACETOACETATE HYDROLASE DOMAIN-CONTAINING PROTEIN 2A-RELATED"/>
    <property type="match status" value="1"/>
</dbReference>
<sequence length="283" mass="30221">MRIYTTERGIAKETEPGRLDLLDLPHADLKELLLGPGLQAVRDAPVTSAVALNGVRALAPVARPGKILIIGYNYPSHGDEVREARGDVHLPEEPNFQIAAGTAIAAPGASIVLPAVANAKVDYEGEVAVVIGRASKEISIDQAWDHVAGLTVVNDVSARDIQARAMAGDLTASIGTAKSFDSFKPLGPCLVTADEFSAQPDLRLITRVNGEVRQDDRTGTFVHSISEIVSYLSWFMTLEPGDVICTGTPRGVGFFSGRFLQEGDEIEIEVERIGCLRNHVGSA</sequence>
<dbReference type="Proteomes" id="UP001142400">
    <property type="component" value="Unassembled WGS sequence"/>
</dbReference>
<feature type="domain" description="Fumarylacetoacetase-like C-terminal" evidence="3">
    <location>
        <begin position="66"/>
        <end position="280"/>
    </location>
</feature>
<dbReference type="GO" id="GO:0046872">
    <property type="term" value="F:metal ion binding"/>
    <property type="evidence" value="ECO:0007669"/>
    <property type="project" value="UniProtKB-KW"/>
</dbReference>
<keyword evidence="2" id="KW-0479">Metal-binding</keyword>
<dbReference type="Gene3D" id="3.90.850.10">
    <property type="entry name" value="Fumarylacetoacetase-like, C-terminal domain"/>
    <property type="match status" value="1"/>
</dbReference>
<gene>
    <name evidence="4" type="ORF">NQU54_08150</name>
</gene>
<reference evidence="4" key="1">
    <citation type="submission" date="2022-06" db="EMBL/GenBank/DDBJ databases">
        <title>WGS of actinobacteria.</title>
        <authorList>
            <person name="Thawai C."/>
        </authorList>
    </citation>
    <scope>NUCLEOTIDE SEQUENCE</scope>
    <source>
        <strain evidence="4">DSM 42010</strain>
    </source>
</reference>
<keyword evidence="4" id="KW-0378">Hydrolase</keyword>
<evidence type="ECO:0000313" key="5">
    <source>
        <dbReference type="Proteomes" id="UP001142400"/>
    </source>
</evidence>
<dbReference type="PANTHER" id="PTHR42796:SF4">
    <property type="entry name" value="FUMARYLACETOACETATE HYDROLASE DOMAIN-CONTAINING PROTEIN 2A"/>
    <property type="match status" value="1"/>
</dbReference>
<evidence type="ECO:0000313" key="4">
    <source>
        <dbReference type="EMBL" id="MCQ8829048.1"/>
    </source>
</evidence>
<accession>A0A9X2RSS1</accession>
<keyword evidence="5" id="KW-1185">Reference proteome</keyword>
<name>A0A9X2RSS1_STRMQ</name>
<proteinExistence type="inferred from homology"/>
<dbReference type="RefSeq" id="WP_257630467.1">
    <property type="nucleotide sequence ID" value="NZ_JANIIC010000006.1"/>
</dbReference>
<dbReference type="GO" id="GO:0016787">
    <property type="term" value="F:hydrolase activity"/>
    <property type="evidence" value="ECO:0007669"/>
    <property type="project" value="UniProtKB-KW"/>
</dbReference>
<dbReference type="SUPFAM" id="SSF56529">
    <property type="entry name" value="FAH"/>
    <property type="match status" value="1"/>
</dbReference>
<dbReference type="Pfam" id="PF01557">
    <property type="entry name" value="FAA_hydrolase"/>
    <property type="match status" value="1"/>
</dbReference>
<evidence type="ECO:0000256" key="2">
    <source>
        <dbReference type="ARBA" id="ARBA00022723"/>
    </source>
</evidence>
<evidence type="ECO:0000259" key="3">
    <source>
        <dbReference type="Pfam" id="PF01557"/>
    </source>
</evidence>
<protein>
    <submittedName>
        <fullName evidence="4">Fumarylacetoacetate hydrolase family protein</fullName>
    </submittedName>
</protein>
<dbReference type="GO" id="GO:0044281">
    <property type="term" value="P:small molecule metabolic process"/>
    <property type="evidence" value="ECO:0007669"/>
    <property type="project" value="UniProtKB-ARBA"/>
</dbReference>
<evidence type="ECO:0000256" key="1">
    <source>
        <dbReference type="ARBA" id="ARBA00010211"/>
    </source>
</evidence>
<dbReference type="InterPro" id="IPR051121">
    <property type="entry name" value="FAH"/>
</dbReference>